<comment type="caution">
    <text evidence="21">The sequence shown here is derived from an EMBL/GenBank/DDBJ whole genome shotgun (WGS) entry which is preliminary data.</text>
</comment>
<comment type="catalytic activity">
    <reaction evidence="17">
        <text>1-eicosanoyl-sn-glycero-3-phosphate + (9Z)-octadecenoyl-CoA = 1-eicosanoyl-2-(9Z)-octadecenoyl-sn-glycero-3-phosphate + CoA</text>
        <dbReference type="Rhea" id="RHEA:37183"/>
        <dbReference type="ChEBI" id="CHEBI:57287"/>
        <dbReference type="ChEBI" id="CHEBI:57387"/>
        <dbReference type="ChEBI" id="CHEBI:74583"/>
        <dbReference type="ChEBI" id="CHEBI:74584"/>
    </reaction>
    <physiologicalReaction direction="left-to-right" evidence="17">
        <dbReference type="Rhea" id="RHEA:37184"/>
    </physiologicalReaction>
</comment>
<evidence type="ECO:0000256" key="3">
    <source>
        <dbReference type="ARBA" id="ARBA00000816"/>
    </source>
</evidence>
<comment type="catalytic activity">
    <reaction evidence="10">
        <text>1-hexadecanoyl-sn-glycero-3-phosphate + (9Z)-octadecenoyl-CoA = 1-hexadecanoyl-2-(9Z-octadecenoyl)-sn-glycero-3-phosphate + CoA</text>
        <dbReference type="Rhea" id="RHEA:33187"/>
        <dbReference type="ChEBI" id="CHEBI:57287"/>
        <dbReference type="ChEBI" id="CHEBI:57387"/>
        <dbReference type="ChEBI" id="CHEBI:57518"/>
        <dbReference type="ChEBI" id="CHEBI:64839"/>
    </reaction>
    <physiologicalReaction direction="left-to-right" evidence="10">
        <dbReference type="Rhea" id="RHEA:33188"/>
    </physiologicalReaction>
</comment>
<gene>
    <name evidence="21" type="primary">Agpat1_1</name>
    <name evidence="21" type="ORF">ALELAT_R02127</name>
</gene>
<comment type="pathway">
    <text evidence="6">Phospholipid metabolism; CDP-diacylglycerol biosynthesis; CDP-diacylglycerol from sn-glycerol 3-phosphate: step 2/3.</text>
</comment>
<dbReference type="PANTHER" id="PTHR10434">
    <property type="entry name" value="1-ACYL-SN-GLYCEROL-3-PHOSPHATE ACYLTRANSFERASE"/>
    <property type="match status" value="1"/>
</dbReference>
<comment type="catalytic activity">
    <reaction evidence="11">
        <text>1-tetradecanoyl-sn-glycerol 3-phosphate + (9Z)-octadecenoyl-CoA = 1-tetradecanoyl-2-(9Z)-octadecenoyl-sn-glycero-3-phosphate + CoA</text>
        <dbReference type="Rhea" id="RHEA:37187"/>
        <dbReference type="ChEBI" id="CHEBI:57287"/>
        <dbReference type="ChEBI" id="CHEBI:57387"/>
        <dbReference type="ChEBI" id="CHEBI:72683"/>
        <dbReference type="ChEBI" id="CHEBI:74586"/>
    </reaction>
    <physiologicalReaction direction="left-to-right" evidence="11">
        <dbReference type="Rhea" id="RHEA:37188"/>
    </physiologicalReaction>
</comment>
<dbReference type="GO" id="GO:0003841">
    <property type="term" value="F:1-acylglycerol-3-phosphate O-acyltransferase activity"/>
    <property type="evidence" value="ECO:0007669"/>
    <property type="project" value="UniProtKB-UniRule"/>
</dbReference>
<organism evidence="21 22">
    <name type="scientific">Alectura lathami</name>
    <name type="common">Australian brush turkey</name>
    <dbReference type="NCBI Taxonomy" id="81907"/>
    <lineage>
        <taxon>Eukaryota</taxon>
        <taxon>Metazoa</taxon>
        <taxon>Chordata</taxon>
        <taxon>Craniata</taxon>
        <taxon>Vertebrata</taxon>
        <taxon>Euteleostomi</taxon>
        <taxon>Archelosauria</taxon>
        <taxon>Archosauria</taxon>
        <taxon>Dinosauria</taxon>
        <taxon>Saurischia</taxon>
        <taxon>Theropoda</taxon>
        <taxon>Coelurosauria</taxon>
        <taxon>Aves</taxon>
        <taxon>Neognathae</taxon>
        <taxon>Galloanserae</taxon>
        <taxon>Galliformes</taxon>
        <taxon>Megapodiidae</taxon>
        <taxon>Alectura</taxon>
    </lineage>
</organism>
<name>A0A7L0W564_ALELA</name>
<evidence type="ECO:0000256" key="9">
    <source>
        <dbReference type="ARBA" id="ARBA00023315"/>
    </source>
</evidence>
<feature type="non-terminal residue" evidence="21">
    <location>
        <position position="237"/>
    </location>
</feature>
<protein>
    <recommendedName>
        <fullName evidence="19">1-acyl-sn-glycerol-3-phosphate acyltransferase</fullName>
        <ecNumber evidence="19">2.3.1.51</ecNumber>
    </recommendedName>
</protein>
<dbReference type="AlphaFoldDB" id="A0A7L0W564"/>
<comment type="catalytic activity">
    <reaction evidence="1">
        <text>(11Z)-octadecenoyl-CoA + 1-(9Z-octadecenoyl)-sn-glycero-3-phosphate = 1-(9Z)-octadecenoyl-2-(11Z)-octadecenoyl-sn-glycero-3-phosphate + CoA</text>
        <dbReference type="Rhea" id="RHEA:37603"/>
        <dbReference type="ChEBI" id="CHEBI:57287"/>
        <dbReference type="ChEBI" id="CHEBI:74544"/>
        <dbReference type="ChEBI" id="CHEBI:75121"/>
        <dbReference type="ChEBI" id="CHEBI:75122"/>
    </reaction>
    <physiologicalReaction direction="left-to-right" evidence="1">
        <dbReference type="Rhea" id="RHEA:37604"/>
    </physiologicalReaction>
</comment>
<dbReference type="InterPro" id="IPR002123">
    <property type="entry name" value="Plipid/glycerol_acylTrfase"/>
</dbReference>
<comment type="catalytic activity">
    <reaction evidence="14">
        <text>heptadecanoyl-CoA + 1-(9Z-octadecenoyl)-sn-glycero-3-phosphate = 1-(9Z)-octadecenoyl-2-heptadecanoyl-sn-glycero-3-phosphate + CoA</text>
        <dbReference type="Rhea" id="RHEA:37155"/>
        <dbReference type="ChEBI" id="CHEBI:57287"/>
        <dbReference type="ChEBI" id="CHEBI:74307"/>
        <dbReference type="ChEBI" id="CHEBI:74544"/>
        <dbReference type="ChEBI" id="CHEBI:74558"/>
    </reaction>
    <physiologicalReaction direction="left-to-right" evidence="14">
        <dbReference type="Rhea" id="RHEA:37156"/>
    </physiologicalReaction>
</comment>
<comment type="catalytic activity">
    <reaction evidence="3">
        <text>1-(9Z-octadecenoyl)-sn-glycero-3-phosphate + hexadecanoyl-CoA = 1-(9Z)-octadecenoyl-2-hexadecanoyl-sn-glycero-3-phosphate + CoA</text>
        <dbReference type="Rhea" id="RHEA:37143"/>
        <dbReference type="ChEBI" id="CHEBI:57287"/>
        <dbReference type="ChEBI" id="CHEBI:57379"/>
        <dbReference type="ChEBI" id="CHEBI:74544"/>
        <dbReference type="ChEBI" id="CHEBI:74551"/>
    </reaction>
    <physiologicalReaction direction="left-to-right" evidence="3">
        <dbReference type="Rhea" id="RHEA:37144"/>
    </physiologicalReaction>
</comment>
<dbReference type="InterPro" id="IPR004552">
    <property type="entry name" value="AGP_acyltrans"/>
</dbReference>
<evidence type="ECO:0000256" key="18">
    <source>
        <dbReference type="ARBA" id="ARBA00049561"/>
    </source>
</evidence>
<proteinExistence type="inferred from homology"/>
<comment type="catalytic activity">
    <reaction evidence="12">
        <text>1-(6Z,9Z,12Z-octadecatrienoyl)-sn-glycero-3-phosphate + (9Z)-octadecenoyl-CoA = (6Z,9Z,12Z)-octadecatrienoyl-2-(9Z)-octadecenoyl-sn-glycero-3-phosphate + CoA</text>
        <dbReference type="Rhea" id="RHEA:37179"/>
        <dbReference type="ChEBI" id="CHEBI:57287"/>
        <dbReference type="ChEBI" id="CHEBI:57387"/>
        <dbReference type="ChEBI" id="CHEBI:74581"/>
        <dbReference type="ChEBI" id="CHEBI:74582"/>
    </reaction>
    <physiologicalReaction direction="left-to-right" evidence="12">
        <dbReference type="Rhea" id="RHEA:37180"/>
    </physiologicalReaction>
</comment>
<evidence type="ECO:0000256" key="14">
    <source>
        <dbReference type="ARBA" id="ARBA00048956"/>
    </source>
</evidence>
<keyword evidence="19" id="KW-0594">Phospholipid biosynthesis</keyword>
<comment type="catalytic activity">
    <reaction evidence="18">
        <text>1-(9Z-octadecenoyl)-sn-glycero-3-phosphate + (9Z)-octadecenoyl-CoA = 1,2-di-(9Z-octadecenoyl)-sn-glycero-3-phosphate + CoA</text>
        <dbReference type="Rhea" id="RHEA:37131"/>
        <dbReference type="ChEBI" id="CHEBI:57287"/>
        <dbReference type="ChEBI" id="CHEBI:57387"/>
        <dbReference type="ChEBI" id="CHEBI:74544"/>
        <dbReference type="ChEBI" id="CHEBI:74546"/>
    </reaction>
    <physiologicalReaction direction="left-to-right" evidence="18">
        <dbReference type="Rhea" id="RHEA:37132"/>
    </physiologicalReaction>
</comment>
<comment type="catalytic activity">
    <reaction evidence="16">
        <text>1-(9Z-octadecenoyl)-sn-glycero-3-phosphate + (9Z,12Z)-octadecadienoyl-CoA = 1-(9Z)-octadecenoyl-2-(9Z,12Z)-octadecadienoyl-sn-glycero-3-phosphate + CoA</text>
        <dbReference type="Rhea" id="RHEA:37159"/>
        <dbReference type="ChEBI" id="CHEBI:57287"/>
        <dbReference type="ChEBI" id="CHEBI:57383"/>
        <dbReference type="ChEBI" id="CHEBI:74544"/>
        <dbReference type="ChEBI" id="CHEBI:74563"/>
    </reaction>
    <physiologicalReaction direction="left-to-right" evidence="16">
        <dbReference type="Rhea" id="RHEA:37160"/>
    </physiologicalReaction>
</comment>
<comment type="catalytic activity">
    <reaction evidence="15">
        <text>pentadecanoyl-CoA + 1-(9Z-octadecenoyl)-sn-glycero-3-phosphate = 1-(9Z)-octadecenoyl-2-pentadecanoyl-sn-glycero-3-phosphate + CoA</text>
        <dbReference type="Rhea" id="RHEA:37175"/>
        <dbReference type="ChEBI" id="CHEBI:57287"/>
        <dbReference type="ChEBI" id="CHEBI:74309"/>
        <dbReference type="ChEBI" id="CHEBI:74544"/>
        <dbReference type="ChEBI" id="CHEBI:74578"/>
    </reaction>
    <physiologicalReaction direction="left-to-right" evidence="15">
        <dbReference type="Rhea" id="RHEA:37176"/>
    </physiologicalReaction>
</comment>
<evidence type="ECO:0000256" key="17">
    <source>
        <dbReference type="ARBA" id="ARBA00049491"/>
    </source>
</evidence>
<comment type="catalytic activity">
    <reaction evidence="2">
        <text>a 1-acyl-sn-glycero-3-phosphate + an acyl-CoA = a 1,2-diacyl-sn-glycero-3-phosphate + CoA</text>
        <dbReference type="Rhea" id="RHEA:19709"/>
        <dbReference type="ChEBI" id="CHEBI:57287"/>
        <dbReference type="ChEBI" id="CHEBI:57970"/>
        <dbReference type="ChEBI" id="CHEBI:58342"/>
        <dbReference type="ChEBI" id="CHEBI:58608"/>
        <dbReference type="EC" id="2.3.1.51"/>
    </reaction>
    <physiologicalReaction direction="left-to-right" evidence="2">
        <dbReference type="Rhea" id="RHEA:19710"/>
    </physiologicalReaction>
</comment>
<feature type="non-terminal residue" evidence="21">
    <location>
        <position position="1"/>
    </location>
</feature>
<evidence type="ECO:0000256" key="1">
    <source>
        <dbReference type="ARBA" id="ARBA00000091"/>
    </source>
</evidence>
<evidence type="ECO:0000256" key="11">
    <source>
        <dbReference type="ARBA" id="ARBA00047814"/>
    </source>
</evidence>
<accession>A0A7L0W564</accession>
<dbReference type="GO" id="GO:0006654">
    <property type="term" value="P:phosphatidic acid biosynthetic process"/>
    <property type="evidence" value="ECO:0007669"/>
    <property type="project" value="TreeGrafter"/>
</dbReference>
<evidence type="ECO:0000256" key="16">
    <source>
        <dbReference type="ARBA" id="ARBA00049345"/>
    </source>
</evidence>
<evidence type="ECO:0000256" key="6">
    <source>
        <dbReference type="ARBA" id="ARBA00004728"/>
    </source>
</evidence>
<dbReference type="EMBL" id="VXAV01003302">
    <property type="protein sequence ID" value="NXL86320.1"/>
    <property type="molecule type" value="Genomic_DNA"/>
</dbReference>
<keyword evidence="19" id="KW-1208">Phospholipid metabolism</keyword>
<dbReference type="Pfam" id="PF01553">
    <property type="entry name" value="Acyltransferase"/>
    <property type="match status" value="1"/>
</dbReference>
<evidence type="ECO:0000256" key="8">
    <source>
        <dbReference type="ARBA" id="ARBA00022679"/>
    </source>
</evidence>
<evidence type="ECO:0000313" key="21">
    <source>
        <dbReference type="EMBL" id="NXL86320.1"/>
    </source>
</evidence>
<dbReference type="Proteomes" id="UP000562322">
    <property type="component" value="Unassembled WGS sequence"/>
</dbReference>
<evidence type="ECO:0000259" key="20">
    <source>
        <dbReference type="SMART" id="SM00563"/>
    </source>
</evidence>
<sequence>PPFRYSCKMTFYKLWISAVSILAVIICIPHGRNCENAKILSTVIVPVKYILGIKVVVKGKEHLRTKKPFVLLLNHQTSLDILGMMQILPDRCVAVAKKEILYTGPFGLACWISGFIFIDSKKREESISTLMEVAHSLHKDNFRVLIFPEGTRSHSGSMLPFKRGAFQLAVKAQVPIIPVVISSYSSFYSQKEKRFTPGTSTIQILPAVQTLGLGPDDVPKLTEQVRDTMLSTYQRLS</sequence>
<evidence type="ECO:0000313" key="22">
    <source>
        <dbReference type="Proteomes" id="UP000562322"/>
    </source>
</evidence>
<keyword evidence="19" id="KW-0443">Lipid metabolism</keyword>
<dbReference type="SUPFAM" id="SSF69593">
    <property type="entry name" value="Glycerol-3-phosphate (1)-acyltransferase"/>
    <property type="match status" value="1"/>
</dbReference>
<dbReference type="SMART" id="SM00563">
    <property type="entry name" value="PlsC"/>
    <property type="match status" value="1"/>
</dbReference>
<comment type="catalytic activity">
    <reaction evidence="13">
        <text>1-(9Z,12Z,15Z)-octadecatrienoyl-sn-glycero-3-phosphate + (9Z)-octadecenoyl-CoA = 1-(9Z,12Z,15Z)-octadecatrienoyl-2-(9Z)-octadecenoyl-sn-glycero-3-phosphate + CoA</text>
        <dbReference type="Rhea" id="RHEA:37139"/>
        <dbReference type="ChEBI" id="CHEBI:57287"/>
        <dbReference type="ChEBI" id="CHEBI:57387"/>
        <dbReference type="ChEBI" id="CHEBI:74549"/>
        <dbReference type="ChEBI" id="CHEBI:74550"/>
    </reaction>
    <physiologicalReaction direction="left-to-right" evidence="13">
        <dbReference type="Rhea" id="RHEA:37140"/>
    </physiologicalReaction>
</comment>
<dbReference type="EC" id="2.3.1.51" evidence="19"/>
<dbReference type="CDD" id="cd07989">
    <property type="entry name" value="LPLAT_AGPAT-like"/>
    <property type="match status" value="1"/>
</dbReference>
<evidence type="ECO:0000256" key="5">
    <source>
        <dbReference type="ARBA" id="ARBA00004086"/>
    </source>
</evidence>
<keyword evidence="22" id="KW-1185">Reference proteome</keyword>
<evidence type="ECO:0000256" key="15">
    <source>
        <dbReference type="ARBA" id="ARBA00048973"/>
    </source>
</evidence>
<comment type="similarity">
    <text evidence="7 19">Belongs to the 1-acyl-sn-glycerol-3-phosphate acyltransferase family.</text>
</comment>
<evidence type="ECO:0000256" key="12">
    <source>
        <dbReference type="ARBA" id="ARBA00048105"/>
    </source>
</evidence>
<comment type="domain">
    <text evidence="19">The HXXXXD motif is essential for acyltransferase activity and may constitute the binding site for the phosphate moiety of the glycerol-3-phosphate.</text>
</comment>
<evidence type="ECO:0000256" key="4">
    <source>
        <dbReference type="ARBA" id="ARBA00001783"/>
    </source>
</evidence>
<feature type="domain" description="Phospholipid/glycerol acyltransferase" evidence="20">
    <location>
        <begin position="69"/>
        <end position="184"/>
    </location>
</feature>
<evidence type="ECO:0000256" key="2">
    <source>
        <dbReference type="ARBA" id="ARBA00000300"/>
    </source>
</evidence>
<evidence type="ECO:0000256" key="7">
    <source>
        <dbReference type="ARBA" id="ARBA00008655"/>
    </source>
</evidence>
<reference evidence="21 22" key="1">
    <citation type="submission" date="2019-09" db="EMBL/GenBank/DDBJ databases">
        <title>Bird 10,000 Genomes (B10K) Project - Family phase.</title>
        <authorList>
            <person name="Zhang G."/>
        </authorList>
    </citation>
    <scope>NUCLEOTIDE SEQUENCE [LARGE SCALE GENOMIC DNA]</scope>
    <source>
        <strain evidence="21">B10K-DU-001-39</strain>
        <tissue evidence="21">Muscle</tissue>
    </source>
</reference>
<comment type="function">
    <text evidence="5">Converts 1-acyl-sn-glycerol-3-phosphate (lysophosphatidic acid or LPA) into 1,2-diacyl-sn-glycerol-3-phosphate (phosphatidic acid or PA) by incorporating an acyl moiety at the sn-2 position of the glycerol backbone.</text>
</comment>
<evidence type="ECO:0000256" key="19">
    <source>
        <dbReference type="RuleBase" id="RU361267"/>
    </source>
</evidence>
<dbReference type="GO" id="GO:0005783">
    <property type="term" value="C:endoplasmic reticulum"/>
    <property type="evidence" value="ECO:0007669"/>
    <property type="project" value="TreeGrafter"/>
</dbReference>
<evidence type="ECO:0000256" key="13">
    <source>
        <dbReference type="ARBA" id="ARBA00048293"/>
    </source>
</evidence>
<dbReference type="GO" id="GO:0016020">
    <property type="term" value="C:membrane"/>
    <property type="evidence" value="ECO:0007669"/>
    <property type="project" value="InterPro"/>
</dbReference>
<evidence type="ECO:0000256" key="10">
    <source>
        <dbReference type="ARBA" id="ARBA00047525"/>
    </source>
</evidence>
<dbReference type="PANTHER" id="PTHR10434:SF65">
    <property type="entry name" value="1-ACYL-SN-GLYCEROL-3-PHOSPHATE ACYLTRANSFERASE ALPHA"/>
    <property type="match status" value="1"/>
</dbReference>
<keyword evidence="9 19" id="KW-0012">Acyltransferase</keyword>
<comment type="catalytic activity">
    <reaction evidence="4">
        <text>1-(9Z-octadecenoyl)-sn-glycero-3-phosphate + tetradecanoyl-CoA = 1-(9Z)-octadecenoyl-2-tetradecanoyl-sn-glycero-3-phosphate + CoA</text>
        <dbReference type="Rhea" id="RHEA:37171"/>
        <dbReference type="ChEBI" id="CHEBI:57287"/>
        <dbReference type="ChEBI" id="CHEBI:57385"/>
        <dbReference type="ChEBI" id="CHEBI:74544"/>
        <dbReference type="ChEBI" id="CHEBI:74579"/>
    </reaction>
    <physiologicalReaction direction="left-to-right" evidence="4">
        <dbReference type="Rhea" id="RHEA:37172"/>
    </physiologicalReaction>
</comment>
<dbReference type="NCBIfam" id="TIGR00530">
    <property type="entry name" value="AGP_acyltrn"/>
    <property type="match status" value="1"/>
</dbReference>
<keyword evidence="8 19" id="KW-0808">Transferase</keyword>
<keyword evidence="19" id="KW-0444">Lipid biosynthesis</keyword>
<dbReference type="OrthoDB" id="202234at2759"/>